<evidence type="ECO:0000256" key="10">
    <source>
        <dbReference type="ARBA" id="ARBA00023157"/>
    </source>
</evidence>
<accession>A0A545UH71</accession>
<feature type="transmembrane region" description="Helical" evidence="12">
    <location>
        <begin position="280"/>
        <end position="300"/>
    </location>
</feature>
<dbReference type="GO" id="GO:0046872">
    <property type="term" value="F:metal ion binding"/>
    <property type="evidence" value="ECO:0007669"/>
    <property type="project" value="UniProtKB-KW"/>
</dbReference>
<proteinExistence type="predicted"/>
<dbReference type="PANTHER" id="PTHR35457:SF1">
    <property type="entry name" value="HEME A SYNTHASE"/>
    <property type="match status" value="1"/>
</dbReference>
<sequence>MNNKAVRNLSLFATAFALVVVVLGAFTRLSDAGLGCPDWPGCYGFMHIPTKDHHIEAANQAFPDQPYEFAKAWPEMVHRYFAGTLGLLVLALSIISWRNKQKLAMKHSSFLLVLIIFQAALGMWTVTMKLHPLIVMLHLMGGFMTFSLLASLTARYHFQFSSPLNQTNLTRLKKLVVLTLSIVVLQVALGGWTSANYAAMVCHELPICQGNWLNDGDFLAGFQLWGREAETYEFGILDQNARIAIHAAHRIGAIVATLTLCYLIFALVRQQSEKLLSRFGWILAILLIVQIVLGVNNILFQLPLMNAVAHNGVGALLVVTLVCLLTLILMPQKIASEGNNNE</sequence>
<evidence type="ECO:0000313" key="14">
    <source>
        <dbReference type="Proteomes" id="UP000315439"/>
    </source>
</evidence>
<feature type="transmembrane region" description="Helical" evidence="12">
    <location>
        <begin position="133"/>
        <end position="154"/>
    </location>
</feature>
<keyword evidence="6" id="KW-0560">Oxidoreductase</keyword>
<dbReference type="GO" id="GO:0016491">
    <property type="term" value="F:oxidoreductase activity"/>
    <property type="evidence" value="ECO:0007669"/>
    <property type="project" value="UniProtKB-KW"/>
</dbReference>
<reference evidence="13 14" key="1">
    <citation type="submission" date="2019-07" db="EMBL/GenBank/DDBJ databases">
        <title>Draft genome for Aliikangiella sp. M105.</title>
        <authorList>
            <person name="Wang G."/>
        </authorList>
    </citation>
    <scope>NUCLEOTIDE SEQUENCE [LARGE SCALE GENOMIC DNA]</scope>
    <source>
        <strain evidence="13 14">M105</strain>
    </source>
</reference>
<dbReference type="InterPro" id="IPR050450">
    <property type="entry name" value="COX15/CtaA_HemeA_synthase"/>
</dbReference>
<keyword evidence="7" id="KW-0408">Iron</keyword>
<keyword evidence="9 12" id="KW-0472">Membrane</keyword>
<evidence type="ECO:0000256" key="3">
    <source>
        <dbReference type="ARBA" id="ARBA00022692"/>
    </source>
</evidence>
<dbReference type="Proteomes" id="UP000315439">
    <property type="component" value="Unassembled WGS sequence"/>
</dbReference>
<keyword evidence="2" id="KW-1003">Cell membrane</keyword>
<organism evidence="13 14">
    <name type="scientific">Aliikangiella coralliicola</name>
    <dbReference type="NCBI Taxonomy" id="2592383"/>
    <lineage>
        <taxon>Bacteria</taxon>
        <taxon>Pseudomonadati</taxon>
        <taxon>Pseudomonadota</taxon>
        <taxon>Gammaproteobacteria</taxon>
        <taxon>Oceanospirillales</taxon>
        <taxon>Pleioneaceae</taxon>
        <taxon>Aliikangiella</taxon>
    </lineage>
</organism>
<protein>
    <submittedName>
        <fullName evidence="13">Heme A synthase</fullName>
    </submittedName>
</protein>
<feature type="transmembrane region" description="Helical" evidence="12">
    <location>
        <begin position="247"/>
        <end position="268"/>
    </location>
</feature>
<dbReference type="PANTHER" id="PTHR35457">
    <property type="entry name" value="HEME A SYNTHASE"/>
    <property type="match status" value="1"/>
</dbReference>
<feature type="transmembrane region" description="Helical" evidence="12">
    <location>
        <begin position="109"/>
        <end position="127"/>
    </location>
</feature>
<evidence type="ECO:0000256" key="1">
    <source>
        <dbReference type="ARBA" id="ARBA00004141"/>
    </source>
</evidence>
<evidence type="ECO:0000256" key="9">
    <source>
        <dbReference type="ARBA" id="ARBA00023136"/>
    </source>
</evidence>
<keyword evidence="14" id="KW-1185">Reference proteome</keyword>
<dbReference type="GO" id="GO:0016020">
    <property type="term" value="C:membrane"/>
    <property type="evidence" value="ECO:0007669"/>
    <property type="project" value="UniProtKB-SubCell"/>
</dbReference>
<evidence type="ECO:0000256" key="7">
    <source>
        <dbReference type="ARBA" id="ARBA00023004"/>
    </source>
</evidence>
<keyword evidence="5 12" id="KW-1133">Transmembrane helix</keyword>
<gene>
    <name evidence="13" type="ORF">FLL46_04550</name>
</gene>
<evidence type="ECO:0000256" key="4">
    <source>
        <dbReference type="ARBA" id="ARBA00022723"/>
    </source>
</evidence>
<evidence type="ECO:0000256" key="2">
    <source>
        <dbReference type="ARBA" id="ARBA00022475"/>
    </source>
</evidence>
<comment type="pathway">
    <text evidence="11">Porphyrin-containing compound metabolism.</text>
</comment>
<evidence type="ECO:0000256" key="5">
    <source>
        <dbReference type="ARBA" id="ARBA00022989"/>
    </source>
</evidence>
<evidence type="ECO:0000256" key="11">
    <source>
        <dbReference type="ARBA" id="ARBA00023444"/>
    </source>
</evidence>
<keyword evidence="10" id="KW-1015">Disulfide bond</keyword>
<comment type="subcellular location">
    <subcellularLocation>
        <location evidence="1">Membrane</location>
        <topology evidence="1">Multi-pass membrane protein</topology>
    </subcellularLocation>
</comment>
<evidence type="ECO:0000256" key="8">
    <source>
        <dbReference type="ARBA" id="ARBA00023133"/>
    </source>
</evidence>
<dbReference type="EMBL" id="VIKS01000003">
    <property type="protein sequence ID" value="TQV88808.1"/>
    <property type="molecule type" value="Genomic_DNA"/>
</dbReference>
<dbReference type="GO" id="GO:0006784">
    <property type="term" value="P:heme A biosynthetic process"/>
    <property type="evidence" value="ECO:0007669"/>
    <property type="project" value="InterPro"/>
</dbReference>
<comment type="caution">
    <text evidence="13">The sequence shown here is derived from an EMBL/GenBank/DDBJ whole genome shotgun (WGS) entry which is preliminary data.</text>
</comment>
<dbReference type="AlphaFoldDB" id="A0A545UH71"/>
<evidence type="ECO:0000256" key="12">
    <source>
        <dbReference type="SAM" id="Phobius"/>
    </source>
</evidence>
<feature type="transmembrane region" description="Helical" evidence="12">
    <location>
        <begin position="312"/>
        <end position="330"/>
    </location>
</feature>
<dbReference type="Pfam" id="PF02628">
    <property type="entry name" value="COX15-CtaA"/>
    <property type="match status" value="1"/>
</dbReference>
<keyword evidence="3 12" id="KW-0812">Transmembrane</keyword>
<evidence type="ECO:0000313" key="13">
    <source>
        <dbReference type="EMBL" id="TQV88808.1"/>
    </source>
</evidence>
<keyword evidence="8" id="KW-0350">Heme biosynthesis</keyword>
<evidence type="ECO:0000256" key="6">
    <source>
        <dbReference type="ARBA" id="ARBA00023002"/>
    </source>
</evidence>
<dbReference type="RefSeq" id="WP_142892293.1">
    <property type="nucleotide sequence ID" value="NZ_ML660161.1"/>
</dbReference>
<feature type="transmembrane region" description="Helical" evidence="12">
    <location>
        <begin position="175"/>
        <end position="195"/>
    </location>
</feature>
<keyword evidence="4" id="KW-0479">Metal-binding</keyword>
<dbReference type="InterPro" id="IPR003780">
    <property type="entry name" value="COX15/CtaA_fam"/>
</dbReference>
<dbReference type="OrthoDB" id="1447144at2"/>
<name>A0A545UH71_9GAMM</name>
<feature type="transmembrane region" description="Helical" evidence="12">
    <location>
        <begin position="77"/>
        <end position="97"/>
    </location>
</feature>